<name>A0A2T2NR98_CORCC</name>
<feature type="compositionally biased region" description="Pro residues" evidence="1">
    <location>
        <begin position="1"/>
        <end position="16"/>
    </location>
</feature>
<organism evidence="2 3">
    <name type="scientific">Corynespora cassiicola Philippines</name>
    <dbReference type="NCBI Taxonomy" id="1448308"/>
    <lineage>
        <taxon>Eukaryota</taxon>
        <taxon>Fungi</taxon>
        <taxon>Dikarya</taxon>
        <taxon>Ascomycota</taxon>
        <taxon>Pezizomycotina</taxon>
        <taxon>Dothideomycetes</taxon>
        <taxon>Pleosporomycetidae</taxon>
        <taxon>Pleosporales</taxon>
        <taxon>Corynesporascaceae</taxon>
        <taxon>Corynespora</taxon>
    </lineage>
</organism>
<feature type="region of interest" description="Disordered" evidence="1">
    <location>
        <begin position="1"/>
        <end position="47"/>
    </location>
</feature>
<feature type="compositionally biased region" description="Polar residues" evidence="1">
    <location>
        <begin position="194"/>
        <end position="215"/>
    </location>
</feature>
<reference evidence="2 3" key="1">
    <citation type="journal article" date="2018" name="Front. Microbiol.">
        <title>Genome-Wide Analysis of Corynespora cassiicola Leaf Fall Disease Putative Effectors.</title>
        <authorList>
            <person name="Lopez D."/>
            <person name="Ribeiro S."/>
            <person name="Label P."/>
            <person name="Fumanal B."/>
            <person name="Venisse J.S."/>
            <person name="Kohler A."/>
            <person name="de Oliveira R.R."/>
            <person name="Labutti K."/>
            <person name="Lipzen A."/>
            <person name="Lail K."/>
            <person name="Bauer D."/>
            <person name="Ohm R.A."/>
            <person name="Barry K.W."/>
            <person name="Spatafora J."/>
            <person name="Grigoriev I.V."/>
            <person name="Martin F.M."/>
            <person name="Pujade-Renaud V."/>
        </authorList>
    </citation>
    <scope>NUCLEOTIDE SEQUENCE [LARGE SCALE GENOMIC DNA]</scope>
    <source>
        <strain evidence="2 3">Philippines</strain>
    </source>
</reference>
<accession>A0A2T2NR98</accession>
<proteinExistence type="predicted"/>
<feature type="region of interest" description="Disordered" evidence="1">
    <location>
        <begin position="77"/>
        <end position="255"/>
    </location>
</feature>
<keyword evidence="3" id="KW-1185">Reference proteome</keyword>
<evidence type="ECO:0000313" key="2">
    <source>
        <dbReference type="EMBL" id="PSN67923.1"/>
    </source>
</evidence>
<sequence length="362" mass="38742">MMTLIPPAPHKSPIRPPSTYSTRSTIRCVTPSPPGTPTSNPVLQEPSSAVQYRAPHIGLVSTGMYAFAPAPSPGTVSVAGDVQTDPDSPVCRVPPSTPVSGFRSGGIASVYSTPPPRKRAPRDRPLSTPTRLPSHPEISEFPVDGRADQSPDSRPSSIDMSNWKAPWDDTIIRSPASPSASPRRHANNPYMKNASKQQTAQPNQGGQRNTASDSAYTHPGSIPLTDLSPFTPARHHAMPQATATPHPSIPFKVRPGILPSISSGSSAHSAIPEPAYFSPPAGRSWARAPIFRTPGRDEFERKRNPSLAKDDSPFGRIEGLRELQQARRAVSWEGIEEAKKAKKAKKAAKKEKGGCGCGCIVM</sequence>
<evidence type="ECO:0000313" key="3">
    <source>
        <dbReference type="Proteomes" id="UP000240883"/>
    </source>
</evidence>
<evidence type="ECO:0000256" key="1">
    <source>
        <dbReference type="SAM" id="MobiDB-lite"/>
    </source>
</evidence>
<protein>
    <submittedName>
        <fullName evidence="2">Uncharacterized protein</fullName>
    </submittedName>
</protein>
<dbReference type="AlphaFoldDB" id="A0A2T2NR98"/>
<dbReference type="EMBL" id="KZ678134">
    <property type="protein sequence ID" value="PSN67923.1"/>
    <property type="molecule type" value="Genomic_DNA"/>
</dbReference>
<dbReference type="Proteomes" id="UP000240883">
    <property type="component" value="Unassembled WGS sequence"/>
</dbReference>
<feature type="compositionally biased region" description="Polar residues" evidence="1">
    <location>
        <begin position="18"/>
        <end position="27"/>
    </location>
</feature>
<gene>
    <name evidence="2" type="ORF">BS50DRAFT_587151</name>
</gene>